<reference evidence="2 3" key="1">
    <citation type="submission" date="2021-01" db="EMBL/GenBank/DDBJ databases">
        <title>Chryseolinea sp. Jin1 Genome sequencing and assembly.</title>
        <authorList>
            <person name="Kim I."/>
        </authorList>
    </citation>
    <scope>NUCLEOTIDE SEQUENCE [LARGE SCALE GENOMIC DNA]</scope>
    <source>
        <strain evidence="2 3">Jin1</strain>
    </source>
</reference>
<evidence type="ECO:0000313" key="3">
    <source>
        <dbReference type="Proteomes" id="UP000613030"/>
    </source>
</evidence>
<dbReference type="RefSeq" id="WP_202014701.1">
    <property type="nucleotide sequence ID" value="NZ_JAERRB010000012.1"/>
</dbReference>
<keyword evidence="1" id="KW-0472">Membrane</keyword>
<dbReference type="Gene3D" id="3.30.910.20">
    <property type="entry name" value="Skp domain"/>
    <property type="match status" value="1"/>
</dbReference>
<evidence type="ECO:0000256" key="1">
    <source>
        <dbReference type="SAM" id="Phobius"/>
    </source>
</evidence>
<protein>
    <submittedName>
        <fullName evidence="2">OmpH family outer membrane protein</fullName>
    </submittedName>
</protein>
<accession>A0ABS1KZE7</accession>
<feature type="transmembrane region" description="Helical" evidence="1">
    <location>
        <begin position="7"/>
        <end position="24"/>
    </location>
</feature>
<dbReference type="SUPFAM" id="SSF111384">
    <property type="entry name" value="OmpH-like"/>
    <property type="match status" value="1"/>
</dbReference>
<organism evidence="2 3">
    <name type="scientific">Chryseolinea lacunae</name>
    <dbReference type="NCBI Taxonomy" id="2801331"/>
    <lineage>
        <taxon>Bacteria</taxon>
        <taxon>Pseudomonadati</taxon>
        <taxon>Bacteroidota</taxon>
        <taxon>Cytophagia</taxon>
        <taxon>Cytophagales</taxon>
        <taxon>Fulvivirgaceae</taxon>
        <taxon>Chryseolinea</taxon>
    </lineage>
</organism>
<proteinExistence type="predicted"/>
<dbReference type="InterPro" id="IPR005632">
    <property type="entry name" value="Chaperone_Skp"/>
</dbReference>
<comment type="caution">
    <text evidence="2">The sequence shown here is derived from an EMBL/GenBank/DDBJ whole genome shotgun (WGS) entry which is preliminary data.</text>
</comment>
<dbReference type="EMBL" id="JAERRB010000012">
    <property type="protein sequence ID" value="MBL0744804.1"/>
    <property type="molecule type" value="Genomic_DNA"/>
</dbReference>
<keyword evidence="1" id="KW-0812">Transmembrane</keyword>
<name>A0ABS1KZE7_9BACT</name>
<sequence>MNFKTTLLMVQTIFILCLMTYIVYTELAEPSAYVINQKVFDGYAGKKVLEDKLSVIRKKNKRSQDSLLVLFTRSAAAFDGTAYDEMRRKHAWQEEQLTDEFTESLWLRINNDIKAFGAEKGYAFIYGATGDGGLMYANEAYNITEDVIQYLNEKYEGD</sequence>
<dbReference type="InterPro" id="IPR024930">
    <property type="entry name" value="Skp_dom_sf"/>
</dbReference>
<evidence type="ECO:0000313" key="2">
    <source>
        <dbReference type="EMBL" id="MBL0744804.1"/>
    </source>
</evidence>
<dbReference type="SMART" id="SM00935">
    <property type="entry name" value="OmpH"/>
    <property type="match status" value="1"/>
</dbReference>
<gene>
    <name evidence="2" type="ORF">JI741_26455</name>
</gene>
<keyword evidence="3" id="KW-1185">Reference proteome</keyword>
<dbReference type="Proteomes" id="UP000613030">
    <property type="component" value="Unassembled WGS sequence"/>
</dbReference>
<keyword evidence="1" id="KW-1133">Transmembrane helix</keyword>
<dbReference type="Pfam" id="PF03938">
    <property type="entry name" value="OmpH"/>
    <property type="match status" value="1"/>
</dbReference>